<comment type="cofactor">
    <cofactor evidence="2">
        <name>heme</name>
        <dbReference type="ChEBI" id="CHEBI:30413"/>
    </cofactor>
</comment>
<organism evidence="4 5">
    <name type="scientific">Aaosphaeria arxii CBS 175.79</name>
    <dbReference type="NCBI Taxonomy" id="1450172"/>
    <lineage>
        <taxon>Eukaryota</taxon>
        <taxon>Fungi</taxon>
        <taxon>Dikarya</taxon>
        <taxon>Ascomycota</taxon>
        <taxon>Pezizomycotina</taxon>
        <taxon>Dothideomycetes</taxon>
        <taxon>Pleosporomycetidae</taxon>
        <taxon>Pleosporales</taxon>
        <taxon>Pleosporales incertae sedis</taxon>
        <taxon>Aaosphaeria</taxon>
    </lineage>
</organism>
<proteinExistence type="inferred from homology"/>
<feature type="binding site" description="axial binding residue" evidence="2">
    <location>
        <position position="507"/>
    </location>
    <ligand>
        <name>heme</name>
        <dbReference type="ChEBI" id="CHEBI:30413"/>
    </ligand>
    <ligandPart>
        <name>Fe</name>
        <dbReference type="ChEBI" id="CHEBI:18248"/>
    </ligandPart>
</feature>
<evidence type="ECO:0000313" key="4">
    <source>
        <dbReference type="EMBL" id="KAF2014342.1"/>
    </source>
</evidence>
<dbReference type="PRINTS" id="PR00385">
    <property type="entry name" value="P450"/>
</dbReference>
<reference evidence="4" key="1">
    <citation type="journal article" date="2020" name="Stud. Mycol.">
        <title>101 Dothideomycetes genomes: a test case for predicting lifestyles and emergence of pathogens.</title>
        <authorList>
            <person name="Haridas S."/>
            <person name="Albert R."/>
            <person name="Binder M."/>
            <person name="Bloem J."/>
            <person name="Labutti K."/>
            <person name="Salamov A."/>
            <person name="Andreopoulos B."/>
            <person name="Baker S."/>
            <person name="Barry K."/>
            <person name="Bills G."/>
            <person name="Bluhm B."/>
            <person name="Cannon C."/>
            <person name="Castanera R."/>
            <person name="Culley D."/>
            <person name="Daum C."/>
            <person name="Ezra D."/>
            <person name="Gonzalez J."/>
            <person name="Henrissat B."/>
            <person name="Kuo A."/>
            <person name="Liang C."/>
            <person name="Lipzen A."/>
            <person name="Lutzoni F."/>
            <person name="Magnuson J."/>
            <person name="Mondo S."/>
            <person name="Nolan M."/>
            <person name="Ohm R."/>
            <person name="Pangilinan J."/>
            <person name="Park H.-J."/>
            <person name="Ramirez L."/>
            <person name="Alfaro M."/>
            <person name="Sun H."/>
            <person name="Tritt A."/>
            <person name="Yoshinaga Y."/>
            <person name="Zwiers L.-H."/>
            <person name="Turgeon B."/>
            <person name="Goodwin S."/>
            <person name="Spatafora J."/>
            <person name="Crous P."/>
            <person name="Grigoriev I."/>
        </authorList>
    </citation>
    <scope>NUCLEOTIDE SEQUENCE</scope>
    <source>
        <strain evidence="4">CBS 175.79</strain>
    </source>
</reference>
<evidence type="ECO:0000256" key="3">
    <source>
        <dbReference type="SAM" id="SignalP"/>
    </source>
</evidence>
<dbReference type="InterPro" id="IPR001128">
    <property type="entry name" value="Cyt_P450"/>
</dbReference>
<keyword evidence="2" id="KW-0479">Metal-binding</keyword>
<dbReference type="PANTHER" id="PTHR24305:SF166">
    <property type="entry name" value="CYTOCHROME P450 12A4, MITOCHONDRIAL-RELATED"/>
    <property type="match status" value="1"/>
</dbReference>
<sequence length="572" mass="65134">ILVAATALLACFCIWTVQRVAHNEAIAKQTGLPVIRVYVTPMNPLRLLFANSIIKLLKQLPVDVTGYTRFYANGWEATERYKAHEDFGPAFFLASPGGNYLYICDPDAVQDILQRKSDFQRDIVRMSILNVYGKNISTTEDAEWQIHRKATAAAFTEANNETVWKEALEQAREMREFWMETPKKAVTTISKDTRTFTLNVLAAALFSKRYPFKSFQAESGTRDLKDYTDPSMQYRDSLSRILRNIFLIFLFGTKRLREAWWMPKAWKQTGDAVEIFHSYISGLIAEERSNATPSSSTRKQDLVSNLVRACSTEKEDNERRAAGATVPPETHRRTLTEDEIISNLFVYAFAGNDTTAITLAHAVMHLAGSPETQLWIREEIQHYAPTVESLYDYKTFPKLKRCLSVMMETLRLCHPLGQLIKTTGKAPQTIHLQGQTITLPKGLNVNINLTALHTLPSTWGEEPLDWNPERFFASKTTYPEDSGFDAELLIPDTTKYYLPWAYGSKVCPGKKFSQVEFVAALAMLFQRHQVTVERKLGESQFYADFRAEKAAIEIEKKLLNEMKNSAEIGLVW</sequence>
<dbReference type="PRINTS" id="PR00463">
    <property type="entry name" value="EP450I"/>
</dbReference>
<keyword evidence="2" id="KW-0408">Iron</keyword>
<evidence type="ECO:0000256" key="1">
    <source>
        <dbReference type="ARBA" id="ARBA00010617"/>
    </source>
</evidence>
<dbReference type="GO" id="GO:0005506">
    <property type="term" value="F:iron ion binding"/>
    <property type="evidence" value="ECO:0007669"/>
    <property type="project" value="InterPro"/>
</dbReference>
<dbReference type="GeneID" id="54280302"/>
<feature type="chain" id="PRO_5025473034" evidence="3">
    <location>
        <begin position="20"/>
        <end position="572"/>
    </location>
</feature>
<keyword evidence="4" id="KW-0560">Oxidoreductase</keyword>
<accession>A0A6A5XMH2</accession>
<keyword evidence="4" id="KW-0503">Monooxygenase</keyword>
<feature type="signal peptide" evidence="3">
    <location>
        <begin position="1"/>
        <end position="19"/>
    </location>
</feature>
<dbReference type="EMBL" id="ML978070">
    <property type="protein sequence ID" value="KAF2014342.1"/>
    <property type="molecule type" value="Genomic_DNA"/>
</dbReference>
<dbReference type="Pfam" id="PF00067">
    <property type="entry name" value="p450"/>
    <property type="match status" value="1"/>
</dbReference>
<keyword evidence="5" id="KW-1185">Reference proteome</keyword>
<dbReference type="InterPro" id="IPR002401">
    <property type="entry name" value="Cyt_P450_E_grp-I"/>
</dbReference>
<dbReference type="GO" id="GO:0020037">
    <property type="term" value="F:heme binding"/>
    <property type="evidence" value="ECO:0007669"/>
    <property type="project" value="InterPro"/>
</dbReference>
<dbReference type="InterPro" id="IPR036396">
    <property type="entry name" value="Cyt_P450_sf"/>
</dbReference>
<dbReference type="RefSeq" id="XP_033382681.1">
    <property type="nucleotide sequence ID" value="XM_033522905.1"/>
</dbReference>
<dbReference type="OrthoDB" id="1470350at2759"/>
<keyword evidence="3" id="KW-0732">Signal</keyword>
<dbReference type="SUPFAM" id="SSF48264">
    <property type="entry name" value="Cytochrome P450"/>
    <property type="match status" value="1"/>
</dbReference>
<evidence type="ECO:0000256" key="2">
    <source>
        <dbReference type="PIRSR" id="PIRSR602401-1"/>
    </source>
</evidence>
<dbReference type="InterPro" id="IPR050121">
    <property type="entry name" value="Cytochrome_P450_monoxygenase"/>
</dbReference>
<dbReference type="Proteomes" id="UP000799778">
    <property type="component" value="Unassembled WGS sequence"/>
</dbReference>
<feature type="non-terminal residue" evidence="4">
    <location>
        <position position="1"/>
    </location>
</feature>
<gene>
    <name evidence="4" type="ORF">BU24DRAFT_318525</name>
</gene>
<protein>
    <submittedName>
        <fullName evidence="4">Cytochrome P450 monooxygenase-like protein</fullName>
    </submittedName>
</protein>
<dbReference type="AlphaFoldDB" id="A0A6A5XMH2"/>
<dbReference type="PANTHER" id="PTHR24305">
    <property type="entry name" value="CYTOCHROME P450"/>
    <property type="match status" value="1"/>
</dbReference>
<feature type="non-terminal residue" evidence="4">
    <location>
        <position position="572"/>
    </location>
</feature>
<evidence type="ECO:0000313" key="5">
    <source>
        <dbReference type="Proteomes" id="UP000799778"/>
    </source>
</evidence>
<keyword evidence="2" id="KW-0349">Heme</keyword>
<comment type="similarity">
    <text evidence="1">Belongs to the cytochrome P450 family.</text>
</comment>
<dbReference type="Gene3D" id="1.10.630.10">
    <property type="entry name" value="Cytochrome P450"/>
    <property type="match status" value="1"/>
</dbReference>
<name>A0A6A5XMH2_9PLEO</name>
<dbReference type="GO" id="GO:0016705">
    <property type="term" value="F:oxidoreductase activity, acting on paired donors, with incorporation or reduction of molecular oxygen"/>
    <property type="evidence" value="ECO:0007669"/>
    <property type="project" value="InterPro"/>
</dbReference>
<dbReference type="GO" id="GO:0004497">
    <property type="term" value="F:monooxygenase activity"/>
    <property type="evidence" value="ECO:0007669"/>
    <property type="project" value="UniProtKB-KW"/>
</dbReference>